<keyword evidence="3" id="KW-0472">Membrane</keyword>
<feature type="compositionally biased region" description="Pro residues" evidence="2">
    <location>
        <begin position="18"/>
        <end position="27"/>
    </location>
</feature>
<keyword evidence="3" id="KW-0812">Transmembrane</keyword>
<dbReference type="AlphaFoldDB" id="A0A366DQY3"/>
<feature type="compositionally biased region" description="Low complexity" evidence="2">
    <location>
        <begin position="1"/>
        <end position="17"/>
    </location>
</feature>
<proteinExistence type="predicted"/>
<feature type="domain" description="DUF4352" evidence="4">
    <location>
        <begin position="112"/>
        <end position="233"/>
    </location>
</feature>
<dbReference type="InterPro" id="IPR029050">
    <property type="entry name" value="Immunoprotect_excell_Ig-like"/>
</dbReference>
<dbReference type="Pfam" id="PF11611">
    <property type="entry name" value="DUF4352"/>
    <property type="match status" value="1"/>
</dbReference>
<dbReference type="Gene3D" id="2.60.40.1240">
    <property type="match status" value="1"/>
</dbReference>
<accession>A0A366DQY3</accession>
<keyword evidence="6" id="KW-1185">Reference proteome</keyword>
<evidence type="ECO:0000256" key="2">
    <source>
        <dbReference type="SAM" id="MobiDB-lite"/>
    </source>
</evidence>
<dbReference type="STRING" id="1210090.GCA_001613185_03624"/>
<dbReference type="Proteomes" id="UP000252586">
    <property type="component" value="Unassembled WGS sequence"/>
</dbReference>
<gene>
    <name evidence="5" type="ORF">DFR74_103135</name>
</gene>
<dbReference type="RefSeq" id="WP_067510160.1">
    <property type="nucleotide sequence ID" value="NZ_QNRE01000003.1"/>
</dbReference>
<dbReference type="EMBL" id="QNRE01000003">
    <property type="protein sequence ID" value="RBO92492.1"/>
    <property type="molecule type" value="Genomic_DNA"/>
</dbReference>
<feature type="transmembrane region" description="Helical" evidence="3">
    <location>
        <begin position="33"/>
        <end position="58"/>
    </location>
</feature>
<keyword evidence="1" id="KW-0732">Signal</keyword>
<feature type="region of interest" description="Disordered" evidence="2">
    <location>
        <begin position="1"/>
        <end position="27"/>
    </location>
</feature>
<evidence type="ECO:0000259" key="4">
    <source>
        <dbReference type="Pfam" id="PF11611"/>
    </source>
</evidence>
<protein>
    <submittedName>
        <fullName evidence="5">Uncharacterized protein DUF4352</fullName>
    </submittedName>
</protein>
<organism evidence="5 6">
    <name type="scientific">Nocardia puris</name>
    <dbReference type="NCBI Taxonomy" id="208602"/>
    <lineage>
        <taxon>Bacteria</taxon>
        <taxon>Bacillati</taxon>
        <taxon>Actinomycetota</taxon>
        <taxon>Actinomycetes</taxon>
        <taxon>Mycobacteriales</taxon>
        <taxon>Nocardiaceae</taxon>
        <taxon>Nocardia</taxon>
    </lineage>
</organism>
<evidence type="ECO:0000313" key="6">
    <source>
        <dbReference type="Proteomes" id="UP000252586"/>
    </source>
</evidence>
<reference evidence="5 6" key="1">
    <citation type="submission" date="2018-06" db="EMBL/GenBank/DDBJ databases">
        <title>Genomic Encyclopedia of Type Strains, Phase IV (KMG-IV): sequencing the most valuable type-strain genomes for metagenomic binning, comparative biology and taxonomic classification.</title>
        <authorList>
            <person name="Goeker M."/>
        </authorList>
    </citation>
    <scope>NUCLEOTIDE SEQUENCE [LARGE SCALE GENOMIC DNA]</scope>
    <source>
        <strain evidence="5 6">DSM 44599</strain>
    </source>
</reference>
<evidence type="ECO:0000256" key="1">
    <source>
        <dbReference type="ARBA" id="ARBA00022729"/>
    </source>
</evidence>
<keyword evidence="3" id="KW-1133">Transmembrane helix</keyword>
<feature type="compositionally biased region" description="Pro residues" evidence="2">
    <location>
        <begin position="84"/>
        <end position="104"/>
    </location>
</feature>
<comment type="caution">
    <text evidence="5">The sequence shown here is derived from an EMBL/GenBank/DDBJ whole genome shotgun (WGS) entry which is preliminary data.</text>
</comment>
<dbReference type="InterPro" id="IPR029051">
    <property type="entry name" value="DUF4352"/>
</dbReference>
<feature type="region of interest" description="Disordered" evidence="2">
    <location>
        <begin position="68"/>
        <end position="116"/>
    </location>
</feature>
<sequence>MGYPQMPQQPWPGNQPGWPQPYRQPPPPPKKQILWPWILIAAIVLCGGGCLGIVGIVANNSATDTTATVLPPTTAHDAGNAVPAPQPEDAPQPEPAPEPAPRPAQEPDAAQAGSSVRDGKFEFTVTAVDPPVTVVGDNPYLQTTAQGVYILVHVTVTNIGDRPQTYLSSDQRLIDDQGRRFETDVYAEINLNVYLATPINPGNSVNVTLVFDVPPGTVPAVLQFHDSAFSGGARVALR</sequence>
<name>A0A366DQY3_9NOCA</name>
<evidence type="ECO:0000256" key="3">
    <source>
        <dbReference type="SAM" id="Phobius"/>
    </source>
</evidence>
<evidence type="ECO:0000313" key="5">
    <source>
        <dbReference type="EMBL" id="RBO92492.1"/>
    </source>
</evidence>